<dbReference type="CDD" id="cd03498">
    <property type="entry name" value="SQR_TypeB_2_TM"/>
    <property type="match status" value="1"/>
</dbReference>
<evidence type="ECO:0000256" key="7">
    <source>
        <dbReference type="ARBA" id="ARBA00023136"/>
    </source>
</evidence>
<evidence type="ECO:0000256" key="6">
    <source>
        <dbReference type="ARBA" id="ARBA00023004"/>
    </source>
</evidence>
<sequence>MVTMGERANSRHAPVRRRPPRLSSVQLKVVMALTGAVMLAYLVAHMLGNLKIFFGEQALNTYAHWLRLIGEPALPGEGMLWIIRVVLLVSVVAHIVAATILARRARSARPVKYAHRRPVSTSYASRTMRWGGVIILLFVIYHILDLTTGTLNPNGVPGEVYDNVVADFSRWYVTLAYTVAMVALGFHLRHGIWSALQTLGRSSGPYQMRYKAIALVFAVVLTAGFLAVPFAVQFGLVGVL</sequence>
<keyword evidence="4" id="KW-0479">Metal-binding</keyword>
<dbReference type="RefSeq" id="WP_311557188.1">
    <property type="nucleotide sequence ID" value="NZ_JAVREJ010000010.1"/>
</dbReference>
<evidence type="ECO:0000256" key="3">
    <source>
        <dbReference type="ARBA" id="ARBA00022692"/>
    </source>
</evidence>
<evidence type="ECO:0000313" key="10">
    <source>
        <dbReference type="Proteomes" id="UP001183202"/>
    </source>
</evidence>
<evidence type="ECO:0000256" key="8">
    <source>
        <dbReference type="SAM" id="Phobius"/>
    </source>
</evidence>
<evidence type="ECO:0000313" key="9">
    <source>
        <dbReference type="EMBL" id="MDT0351069.1"/>
    </source>
</evidence>
<dbReference type="InterPro" id="IPR011138">
    <property type="entry name" value="Cytochrome_b-558"/>
</dbReference>
<protein>
    <submittedName>
        <fullName evidence="9">Succinate dehydrogenase cytochrome b subunit</fullName>
    </submittedName>
</protein>
<comment type="caution">
    <text evidence="9">The sequence shown here is derived from an EMBL/GenBank/DDBJ whole genome shotgun (WGS) entry which is preliminary data.</text>
</comment>
<accession>A0ABU2NEM3</accession>
<name>A0ABU2NEM3_9PSEU</name>
<dbReference type="InterPro" id="IPR034804">
    <property type="entry name" value="SQR/QFR_C/D"/>
</dbReference>
<feature type="transmembrane region" description="Helical" evidence="8">
    <location>
        <begin position="212"/>
        <end position="232"/>
    </location>
</feature>
<feature type="transmembrane region" description="Helical" evidence="8">
    <location>
        <begin position="25"/>
        <end position="44"/>
    </location>
</feature>
<dbReference type="Pfam" id="PF01127">
    <property type="entry name" value="Sdh_cyt"/>
    <property type="match status" value="1"/>
</dbReference>
<keyword evidence="7 8" id="KW-0472">Membrane</keyword>
<keyword evidence="10" id="KW-1185">Reference proteome</keyword>
<dbReference type="SUPFAM" id="SSF81343">
    <property type="entry name" value="Fumarate reductase respiratory complex transmembrane subunits"/>
    <property type="match status" value="1"/>
</dbReference>
<dbReference type="EMBL" id="JAVREJ010000010">
    <property type="protein sequence ID" value="MDT0351069.1"/>
    <property type="molecule type" value="Genomic_DNA"/>
</dbReference>
<reference evidence="10" key="1">
    <citation type="submission" date="2023-07" db="EMBL/GenBank/DDBJ databases">
        <title>30 novel species of actinomycetes from the DSMZ collection.</title>
        <authorList>
            <person name="Nouioui I."/>
        </authorList>
    </citation>
    <scope>NUCLEOTIDE SEQUENCE [LARGE SCALE GENOMIC DNA]</scope>
    <source>
        <strain evidence="10">DSM 45834</strain>
    </source>
</reference>
<proteinExistence type="predicted"/>
<keyword evidence="2" id="KW-0349">Heme</keyword>
<dbReference type="Gene3D" id="1.20.1300.10">
    <property type="entry name" value="Fumarate reductase/succinate dehydrogenase, transmembrane subunit"/>
    <property type="match status" value="1"/>
</dbReference>
<dbReference type="NCBIfam" id="TIGR02046">
    <property type="entry name" value="sdhC_b558_fam"/>
    <property type="match status" value="1"/>
</dbReference>
<feature type="transmembrane region" description="Helical" evidence="8">
    <location>
        <begin position="123"/>
        <end position="144"/>
    </location>
</feature>
<dbReference type="InterPro" id="IPR000701">
    <property type="entry name" value="SuccDH_FuR_B_TM-su"/>
</dbReference>
<evidence type="ECO:0000256" key="2">
    <source>
        <dbReference type="ARBA" id="ARBA00022617"/>
    </source>
</evidence>
<dbReference type="Proteomes" id="UP001183202">
    <property type="component" value="Unassembled WGS sequence"/>
</dbReference>
<organism evidence="9 10">
    <name type="scientific">Pseudonocardia charpentierae</name>
    <dbReference type="NCBI Taxonomy" id="3075545"/>
    <lineage>
        <taxon>Bacteria</taxon>
        <taxon>Bacillati</taxon>
        <taxon>Actinomycetota</taxon>
        <taxon>Actinomycetes</taxon>
        <taxon>Pseudonocardiales</taxon>
        <taxon>Pseudonocardiaceae</taxon>
        <taxon>Pseudonocardia</taxon>
    </lineage>
</organism>
<feature type="transmembrane region" description="Helical" evidence="8">
    <location>
        <begin position="171"/>
        <end position="192"/>
    </location>
</feature>
<evidence type="ECO:0000256" key="4">
    <source>
        <dbReference type="ARBA" id="ARBA00022723"/>
    </source>
</evidence>
<evidence type="ECO:0000256" key="1">
    <source>
        <dbReference type="ARBA" id="ARBA00004370"/>
    </source>
</evidence>
<evidence type="ECO:0000256" key="5">
    <source>
        <dbReference type="ARBA" id="ARBA00022989"/>
    </source>
</evidence>
<keyword evidence="3 8" id="KW-0812">Transmembrane</keyword>
<feature type="transmembrane region" description="Helical" evidence="8">
    <location>
        <begin position="81"/>
        <end position="102"/>
    </location>
</feature>
<keyword evidence="5 8" id="KW-1133">Transmembrane helix</keyword>
<keyword evidence="6" id="KW-0408">Iron</keyword>
<gene>
    <name evidence="9" type="ORF">RM445_16180</name>
</gene>
<comment type="subcellular location">
    <subcellularLocation>
        <location evidence="1">Membrane</location>
    </subcellularLocation>
</comment>